<evidence type="ECO:0000256" key="4">
    <source>
        <dbReference type="SAM" id="MobiDB-lite"/>
    </source>
</evidence>
<dbReference type="Gene3D" id="3.30.190.20">
    <property type="match status" value="1"/>
</dbReference>
<dbReference type="Gene3D" id="3.40.50.790">
    <property type="match status" value="1"/>
</dbReference>
<dbReference type="OrthoDB" id="1747252at2759"/>
<proteinExistence type="inferred from homology"/>
<evidence type="ECO:0000256" key="2">
    <source>
        <dbReference type="ARBA" id="ARBA00022980"/>
    </source>
</evidence>
<feature type="region of interest" description="Disordered" evidence="4">
    <location>
        <begin position="1"/>
        <end position="27"/>
    </location>
</feature>
<comment type="caution">
    <text evidence="5">The sequence shown here is derived from an EMBL/GenBank/DDBJ whole genome shotgun (WGS) entry which is preliminary data.</text>
</comment>
<keyword evidence="3" id="KW-0687">Ribonucleoprotein</keyword>
<dbReference type="Proteomes" id="UP001149813">
    <property type="component" value="Unassembled WGS sequence"/>
</dbReference>
<accession>A0A9W7Y0C5</accession>
<dbReference type="InterPro" id="IPR002143">
    <property type="entry name" value="Ribosomal_uL1"/>
</dbReference>
<evidence type="ECO:0000313" key="5">
    <source>
        <dbReference type="EMBL" id="KAJ1722242.1"/>
    </source>
</evidence>
<name>A0A9W7Y0C5_9FUNG</name>
<dbReference type="EMBL" id="JANBOJ010000122">
    <property type="protein sequence ID" value="KAJ1722242.1"/>
    <property type="molecule type" value="Genomic_DNA"/>
</dbReference>
<dbReference type="PANTHER" id="PTHR36427">
    <property type="entry name" value="54S RIBOSOMAL PROTEIN L1, MITOCHONDRIAL"/>
    <property type="match status" value="1"/>
</dbReference>
<dbReference type="GO" id="GO:0006412">
    <property type="term" value="P:translation"/>
    <property type="evidence" value="ECO:0007669"/>
    <property type="project" value="InterPro"/>
</dbReference>
<evidence type="ECO:0000313" key="6">
    <source>
        <dbReference type="Proteomes" id="UP001149813"/>
    </source>
</evidence>
<dbReference type="CDD" id="cd00403">
    <property type="entry name" value="Ribosomal_L1"/>
    <property type="match status" value="1"/>
</dbReference>
<protein>
    <recommendedName>
        <fullName evidence="7">Ribosomal protein</fullName>
    </recommendedName>
</protein>
<dbReference type="InterPro" id="IPR016095">
    <property type="entry name" value="Ribosomal_uL1_3-a/b-sand"/>
</dbReference>
<dbReference type="PANTHER" id="PTHR36427:SF3">
    <property type="entry name" value="LARGE RIBOSOMAL SUBUNIT PROTEIN UL1M"/>
    <property type="match status" value="1"/>
</dbReference>
<keyword evidence="6" id="KW-1185">Reference proteome</keyword>
<dbReference type="PIRSF" id="PIRSF002155">
    <property type="entry name" value="Ribosomal_L1"/>
    <property type="match status" value="1"/>
</dbReference>
<comment type="similarity">
    <text evidence="1">Belongs to the universal ribosomal protein uL1 family.</text>
</comment>
<evidence type="ECO:0000256" key="1">
    <source>
        <dbReference type="ARBA" id="ARBA00010531"/>
    </source>
</evidence>
<evidence type="ECO:0008006" key="7">
    <source>
        <dbReference type="Google" id="ProtNLM"/>
    </source>
</evidence>
<dbReference type="GO" id="GO:0003723">
    <property type="term" value="F:RNA binding"/>
    <property type="evidence" value="ECO:0007669"/>
    <property type="project" value="InterPro"/>
</dbReference>
<dbReference type="Pfam" id="PF00687">
    <property type="entry name" value="Ribosomal_L1"/>
    <property type="match status" value="1"/>
</dbReference>
<dbReference type="AlphaFoldDB" id="A0A9W7Y0C5"/>
<dbReference type="GO" id="GO:0003735">
    <property type="term" value="F:structural constituent of ribosome"/>
    <property type="evidence" value="ECO:0007669"/>
    <property type="project" value="InterPro"/>
</dbReference>
<evidence type="ECO:0000256" key="3">
    <source>
        <dbReference type="ARBA" id="ARBA00023274"/>
    </source>
</evidence>
<dbReference type="GO" id="GO:0015934">
    <property type="term" value="C:large ribosomal subunit"/>
    <property type="evidence" value="ECO:0007669"/>
    <property type="project" value="InterPro"/>
</dbReference>
<dbReference type="InterPro" id="IPR028364">
    <property type="entry name" value="Ribosomal_uL1/biogenesis"/>
</dbReference>
<sequence length="240" mass="25697">MQHLRTLARLTPRPSHLTPPAARGFASRRAPAPHANAVPLTQAIHVLKSFAVGQPQQTVELHVHCTPDKGQPPIRGSCILPRAHFSDIKVLVFADGDKATEALAAGADHVGGDELVTRVKEGLVKFDKCIATPEMLPRVARIARLLGPRGLMPTVNKGTVTSDVAGLVRYSKNSLDFRADKQFIVHAGVARVGFSEAEIRENVAVVMKAIRANSKASKAKFVSRVYLSSTQGPGVQVADA</sequence>
<dbReference type="FunFam" id="3.40.50.790:FF:000001">
    <property type="entry name" value="50S ribosomal protein L1"/>
    <property type="match status" value="1"/>
</dbReference>
<keyword evidence="2" id="KW-0689">Ribosomal protein</keyword>
<organism evidence="5 6">
    <name type="scientific">Coemansia erecta</name>
    <dbReference type="NCBI Taxonomy" id="147472"/>
    <lineage>
        <taxon>Eukaryota</taxon>
        <taxon>Fungi</taxon>
        <taxon>Fungi incertae sedis</taxon>
        <taxon>Zoopagomycota</taxon>
        <taxon>Kickxellomycotina</taxon>
        <taxon>Kickxellomycetes</taxon>
        <taxon>Kickxellales</taxon>
        <taxon>Kickxellaceae</taxon>
        <taxon>Coemansia</taxon>
    </lineage>
</organism>
<dbReference type="SUPFAM" id="SSF56808">
    <property type="entry name" value="Ribosomal protein L1"/>
    <property type="match status" value="1"/>
</dbReference>
<dbReference type="InterPro" id="IPR023674">
    <property type="entry name" value="Ribosomal_uL1-like"/>
</dbReference>
<reference evidence="5" key="1">
    <citation type="submission" date="2022-07" db="EMBL/GenBank/DDBJ databases">
        <title>Phylogenomic reconstructions and comparative analyses of Kickxellomycotina fungi.</title>
        <authorList>
            <person name="Reynolds N.K."/>
            <person name="Stajich J.E."/>
            <person name="Barry K."/>
            <person name="Grigoriev I.V."/>
            <person name="Crous P."/>
            <person name="Smith M.E."/>
        </authorList>
    </citation>
    <scope>NUCLEOTIDE SEQUENCE</scope>
    <source>
        <strain evidence="5">NBRC 32514</strain>
    </source>
</reference>
<gene>
    <name evidence="5" type="ORF">LPJ53_003315</name>
</gene>